<dbReference type="AlphaFoldDB" id="A0A1Q5T9W3"/>
<gene>
    <name evidence="1" type="ORF">BRO54_0042</name>
</gene>
<sequence>MIYRFFCKICGFEVWSITVIPKLKCHCGLYALHEEEEGQA</sequence>
<evidence type="ECO:0000313" key="2">
    <source>
        <dbReference type="Proteomes" id="UP000186030"/>
    </source>
</evidence>
<evidence type="ECO:0000313" key="1">
    <source>
        <dbReference type="EMBL" id="OKO97029.1"/>
    </source>
</evidence>
<reference evidence="2" key="2">
    <citation type="submission" date="2017-01" db="EMBL/GenBank/DDBJ databases">
        <title>Genome sequencing and annotation of Geobacillus sp. 1017, a Hydrocarbon-Oxidizing Thermophilic Bacterium Isolated from a Heavy Oil Reservoir (China).</title>
        <authorList>
            <person name="Kadnikov V.V."/>
            <person name="Mardanov A.V."/>
            <person name="Poltaraus A.B."/>
            <person name="Sokolova D.S."/>
            <person name="Semenova E.M."/>
            <person name="Ravin N.V."/>
            <person name="Tourova T.P."/>
            <person name="Nazina T.N."/>
        </authorList>
    </citation>
    <scope>NUCLEOTIDE SEQUENCE [LARGE SCALE GENOMIC DNA]</scope>
    <source>
        <strain evidence="2">1017</strain>
    </source>
</reference>
<dbReference type="EMBL" id="MQMG01000001">
    <property type="protein sequence ID" value="OKO97029.1"/>
    <property type="molecule type" value="Genomic_DNA"/>
</dbReference>
<protein>
    <submittedName>
        <fullName evidence="1">Uncharacterized protein</fullName>
    </submittedName>
</protein>
<reference evidence="1 2" key="1">
    <citation type="submission" date="2016-11" db="EMBL/GenBank/DDBJ databases">
        <authorList>
            <person name="Kadnikov V."/>
            <person name="Nazina T."/>
        </authorList>
    </citation>
    <scope>NUCLEOTIDE SEQUENCE [LARGE SCALE GENOMIC DNA]</scope>
    <source>
        <strain evidence="1 2">1017</strain>
    </source>
</reference>
<dbReference type="Proteomes" id="UP000186030">
    <property type="component" value="Unassembled WGS sequence"/>
</dbReference>
<accession>A0A1Q5T9W3</accession>
<name>A0A1Q5T9W3_9BACL</name>
<organism evidence="1 2">
    <name type="scientific">Geobacillus proteiniphilus</name>
    <dbReference type="NCBI Taxonomy" id="860353"/>
    <lineage>
        <taxon>Bacteria</taxon>
        <taxon>Bacillati</taxon>
        <taxon>Bacillota</taxon>
        <taxon>Bacilli</taxon>
        <taxon>Bacillales</taxon>
        <taxon>Anoxybacillaceae</taxon>
        <taxon>Geobacillus</taxon>
    </lineage>
</organism>
<comment type="caution">
    <text evidence="1">The sequence shown here is derived from an EMBL/GenBank/DDBJ whole genome shotgun (WGS) entry which is preliminary data.</text>
</comment>
<proteinExistence type="predicted"/>